<dbReference type="GO" id="GO:0005634">
    <property type="term" value="C:nucleus"/>
    <property type="evidence" value="ECO:0007669"/>
    <property type="project" value="TreeGrafter"/>
</dbReference>
<dbReference type="AlphaFoldDB" id="A0A9W3BBY7"/>
<dbReference type="GO" id="GO:0008017">
    <property type="term" value="F:microtubule binding"/>
    <property type="evidence" value="ECO:0007669"/>
    <property type="project" value="TreeGrafter"/>
</dbReference>
<dbReference type="GeneID" id="106059346"/>
<reference evidence="2" key="1">
    <citation type="submission" date="2025-08" db="UniProtKB">
        <authorList>
            <consortium name="RefSeq"/>
        </authorList>
    </citation>
    <scope>IDENTIFICATION</scope>
</reference>
<dbReference type="Pfam" id="PF21125">
    <property type="entry name" value="MPN_2A_DUB_like"/>
    <property type="match status" value="1"/>
</dbReference>
<dbReference type="InterPro" id="IPR023238">
    <property type="entry name" value="FAM175"/>
</dbReference>
<dbReference type="GO" id="GO:0070536">
    <property type="term" value="P:protein K63-linked deubiquitination"/>
    <property type="evidence" value="ECO:0007669"/>
    <property type="project" value="TreeGrafter"/>
</dbReference>
<dbReference type="PANTHER" id="PTHR31728">
    <property type="entry name" value="ABRAXAS FAMILY MEMBER"/>
    <property type="match status" value="1"/>
</dbReference>
<name>A0A9W3BBY7_BIOGL</name>
<protein>
    <submittedName>
        <fullName evidence="2">BRCA1-A complex subunit Abraxas 1-like isoform X1</fullName>
    </submittedName>
</protein>
<sequence>MIYVSMSLYIDGSTLSALCFKHLYSNGSQFGFLFGMRVNQTENRISDSQGHLSNTNTLTYVSSYIPWSGADSLYHRNGLVSMKTMNTLLQQTNQILLGWYSYRHNSKFKPSLKEYNLHTNLLKAVSCVVCPNDFLFLLCTTSCSENNSTHILNHGFMQLLDRQMTEVPMTVVNLGDTTRKEYHQIGNATVTASLRIKHILDNHRENHLSSPSGQMKEVQKVLLLAATLNNGMKRMASEVVESETLLKQLTDDVCVLKQLITQSELQELFALSSASQNETQDILLERKEKDLEENQQLELFINTFSASKHNGSILSASDLLVAIDEKKKETQTLWQMNKN</sequence>
<evidence type="ECO:0000313" key="2">
    <source>
        <dbReference type="RefSeq" id="XP_055897042.1"/>
    </source>
</evidence>
<dbReference type="PANTHER" id="PTHR31728:SF5">
    <property type="entry name" value="OS07G0540200 PROTEIN"/>
    <property type="match status" value="1"/>
</dbReference>
<dbReference type="GO" id="GO:0031593">
    <property type="term" value="F:polyubiquitin modification-dependent protein binding"/>
    <property type="evidence" value="ECO:0007669"/>
    <property type="project" value="TreeGrafter"/>
</dbReference>
<dbReference type="GO" id="GO:0090307">
    <property type="term" value="P:mitotic spindle assembly"/>
    <property type="evidence" value="ECO:0007669"/>
    <property type="project" value="TreeGrafter"/>
</dbReference>
<dbReference type="OrthoDB" id="6358435at2759"/>
<keyword evidence="1" id="KW-1185">Reference proteome</keyword>
<gene>
    <name evidence="2" type="primary">LOC106059346</name>
</gene>
<dbReference type="RefSeq" id="XP_055897042.1">
    <property type="nucleotide sequence ID" value="XM_056041067.1"/>
</dbReference>
<accession>A0A9W3BBY7</accession>
<dbReference type="GO" id="GO:0008608">
    <property type="term" value="P:attachment of spindle microtubules to kinetochore"/>
    <property type="evidence" value="ECO:0007669"/>
    <property type="project" value="TreeGrafter"/>
</dbReference>
<dbReference type="PRINTS" id="PR02051">
    <property type="entry name" value="PROTEINF175"/>
</dbReference>
<proteinExistence type="predicted"/>
<dbReference type="Proteomes" id="UP001165740">
    <property type="component" value="Chromosome 1"/>
</dbReference>
<evidence type="ECO:0000313" key="1">
    <source>
        <dbReference type="Proteomes" id="UP001165740"/>
    </source>
</evidence>
<dbReference type="CDD" id="cd23519">
    <property type="entry name" value="Abraxas-like_domain"/>
    <property type="match status" value="1"/>
</dbReference>
<organism evidence="1 2">
    <name type="scientific">Biomphalaria glabrata</name>
    <name type="common">Bloodfluke planorb</name>
    <name type="synonym">Freshwater snail</name>
    <dbReference type="NCBI Taxonomy" id="6526"/>
    <lineage>
        <taxon>Eukaryota</taxon>
        <taxon>Metazoa</taxon>
        <taxon>Spiralia</taxon>
        <taxon>Lophotrochozoa</taxon>
        <taxon>Mollusca</taxon>
        <taxon>Gastropoda</taxon>
        <taxon>Heterobranchia</taxon>
        <taxon>Euthyneura</taxon>
        <taxon>Panpulmonata</taxon>
        <taxon>Hygrophila</taxon>
        <taxon>Lymnaeoidea</taxon>
        <taxon>Planorbidae</taxon>
        <taxon>Biomphalaria</taxon>
    </lineage>
</organism>